<dbReference type="EMBL" id="JAULSU010000003">
    <property type="protein sequence ID" value="KAK0622711.1"/>
    <property type="molecule type" value="Genomic_DNA"/>
</dbReference>
<dbReference type="Proteomes" id="UP001175000">
    <property type="component" value="Unassembled WGS sequence"/>
</dbReference>
<dbReference type="InterPro" id="IPR027417">
    <property type="entry name" value="P-loop_NTPase"/>
</dbReference>
<accession>A0AA39WW71</accession>
<sequence length="364" mass="40947">MDPMSALAIVAIVVQFVDLGGRIIAKGREKQKHNRDRVALLSEHSQTLSSLTTALYDAEIAYDSIYWVTGKPGAGKSTIMKHILQSPSLKVHLANWAGQRLFLVTLYYAWNAGETPQKLLRGLKQSLLYQVLDQYPDFIPMVCPRRWAAFWLFGITPRALEEDMHEWELEECFDNLMEISRTRIALAVFIDGLDEFDVPPHDVAALVESLATTSQNGVKICVASRPWVEFNDAYSDAPKLQMDLRTGSDMEIFVAERFQKCLALRELSAALPEESINLQQDLKQKANSVFIWLKLVVDALELAATEGSGIVELKEIIESLPTDICSLYDTIWDRTPERNRQRGAVLFKLSNQQISPSAGRLCGC</sequence>
<name>A0AA39WW71_9PEZI</name>
<dbReference type="InterPro" id="IPR056884">
    <property type="entry name" value="NPHP3-like_N"/>
</dbReference>
<keyword evidence="4" id="KW-1185">Reference proteome</keyword>
<comment type="caution">
    <text evidence="3">The sequence shown here is derived from an EMBL/GenBank/DDBJ whole genome shotgun (WGS) entry which is preliminary data.</text>
</comment>
<dbReference type="PANTHER" id="PTHR10039:SF5">
    <property type="entry name" value="NACHT DOMAIN-CONTAINING PROTEIN"/>
    <property type="match status" value="1"/>
</dbReference>
<reference evidence="3" key="1">
    <citation type="submission" date="2023-06" db="EMBL/GenBank/DDBJ databases">
        <title>Genome-scale phylogeny and comparative genomics of the fungal order Sordariales.</title>
        <authorList>
            <consortium name="Lawrence Berkeley National Laboratory"/>
            <person name="Hensen N."/>
            <person name="Bonometti L."/>
            <person name="Westerberg I."/>
            <person name="Brannstrom I.O."/>
            <person name="Guillou S."/>
            <person name="Cros-Aarteil S."/>
            <person name="Calhoun S."/>
            <person name="Haridas S."/>
            <person name="Kuo A."/>
            <person name="Mondo S."/>
            <person name="Pangilinan J."/>
            <person name="Riley R."/>
            <person name="Labutti K."/>
            <person name="Andreopoulos B."/>
            <person name="Lipzen A."/>
            <person name="Chen C."/>
            <person name="Yanf M."/>
            <person name="Daum C."/>
            <person name="Ng V."/>
            <person name="Clum A."/>
            <person name="Steindorff A."/>
            <person name="Ohm R."/>
            <person name="Martin F."/>
            <person name="Silar P."/>
            <person name="Natvig D."/>
            <person name="Lalanne C."/>
            <person name="Gautier V."/>
            <person name="Ament-Velasquez S.L."/>
            <person name="Kruys A."/>
            <person name="Hutchinson M.I."/>
            <person name="Powell A.J."/>
            <person name="Barry K."/>
            <person name="Miller A.N."/>
            <person name="Grigoriev I.V."/>
            <person name="Debuchy R."/>
            <person name="Gladieux P."/>
            <person name="Thoren M.H."/>
            <person name="Johannesson H."/>
        </authorList>
    </citation>
    <scope>NUCLEOTIDE SEQUENCE</scope>
    <source>
        <strain evidence="3">CBS 606.72</strain>
    </source>
</reference>
<dbReference type="Gene3D" id="3.40.50.300">
    <property type="entry name" value="P-loop containing nucleotide triphosphate hydrolases"/>
    <property type="match status" value="1"/>
</dbReference>
<feature type="domain" description="Nephrocystin 3-like N-terminal" evidence="2">
    <location>
        <begin position="63"/>
        <end position="225"/>
    </location>
</feature>
<evidence type="ECO:0000256" key="1">
    <source>
        <dbReference type="ARBA" id="ARBA00022737"/>
    </source>
</evidence>
<organism evidence="3 4">
    <name type="scientific">Immersiella caudata</name>
    <dbReference type="NCBI Taxonomy" id="314043"/>
    <lineage>
        <taxon>Eukaryota</taxon>
        <taxon>Fungi</taxon>
        <taxon>Dikarya</taxon>
        <taxon>Ascomycota</taxon>
        <taxon>Pezizomycotina</taxon>
        <taxon>Sordariomycetes</taxon>
        <taxon>Sordariomycetidae</taxon>
        <taxon>Sordariales</taxon>
        <taxon>Lasiosphaeriaceae</taxon>
        <taxon>Immersiella</taxon>
    </lineage>
</organism>
<dbReference type="Pfam" id="PF24883">
    <property type="entry name" value="NPHP3_N"/>
    <property type="match status" value="1"/>
</dbReference>
<evidence type="ECO:0000313" key="3">
    <source>
        <dbReference type="EMBL" id="KAK0622711.1"/>
    </source>
</evidence>
<dbReference type="PANTHER" id="PTHR10039">
    <property type="entry name" value="AMELOGENIN"/>
    <property type="match status" value="1"/>
</dbReference>
<proteinExistence type="predicted"/>
<keyword evidence="1" id="KW-0677">Repeat</keyword>
<dbReference type="SUPFAM" id="SSF52540">
    <property type="entry name" value="P-loop containing nucleoside triphosphate hydrolases"/>
    <property type="match status" value="1"/>
</dbReference>
<gene>
    <name evidence="3" type="ORF">B0T14DRAFT_564139</name>
</gene>
<evidence type="ECO:0000313" key="4">
    <source>
        <dbReference type="Proteomes" id="UP001175000"/>
    </source>
</evidence>
<protein>
    <recommendedName>
        <fullName evidence="2">Nephrocystin 3-like N-terminal domain-containing protein</fullName>
    </recommendedName>
</protein>
<dbReference type="AlphaFoldDB" id="A0AA39WW71"/>
<evidence type="ECO:0000259" key="2">
    <source>
        <dbReference type="Pfam" id="PF24883"/>
    </source>
</evidence>